<dbReference type="InterPro" id="IPR005183">
    <property type="entry name" value="DUF305_CopM-like"/>
</dbReference>
<dbReference type="RefSeq" id="WP_129606627.1">
    <property type="nucleotide sequence ID" value="NZ_SBLB01000014.1"/>
</dbReference>
<gene>
    <name evidence="3" type="ORF">EQG79_29375</name>
</gene>
<evidence type="ECO:0000313" key="4">
    <source>
        <dbReference type="Proteomes" id="UP000290407"/>
    </source>
</evidence>
<reference evidence="3 4" key="1">
    <citation type="submission" date="2019-01" db="EMBL/GenBank/DDBJ databases">
        <title>Spirosoma flava sp. nov., a propanil-degrading bacterium isolated from herbicide-contaminated soil.</title>
        <authorList>
            <person name="Zhang L."/>
            <person name="Jiang J.-D."/>
        </authorList>
    </citation>
    <scope>NUCLEOTIDE SEQUENCE [LARGE SCALE GENOMIC DNA]</scope>
    <source>
        <strain evidence="3 4">TY50</strain>
    </source>
</reference>
<comment type="caution">
    <text evidence="3">The sequence shown here is derived from an EMBL/GenBank/DDBJ whole genome shotgun (WGS) entry which is preliminary data.</text>
</comment>
<dbReference type="Proteomes" id="UP000290407">
    <property type="component" value="Unassembled WGS sequence"/>
</dbReference>
<dbReference type="Gene3D" id="1.20.1260.10">
    <property type="match status" value="2"/>
</dbReference>
<sequence>MKKNFLSATNLTGLALAMALTLTGCDKNSSEAIEPEILTEASARTSSNDPNDQAFDRESDRVLGQMMRDMENMDMTGDPDMDFAMMMKMHHQGSIDLGTAENQYGKHAEAKKLADMAIKGDKESQTRLQSFLNGHPAPEKIDANVYKQFKKEMKTAMKQMIQAYAKVPNTADVDVDFVRRLIEHHKGAIAMATLQFKYGNDKAPTDEASIIITEQASALKELAAFANKHGIPNAELK</sequence>
<evidence type="ECO:0000259" key="2">
    <source>
        <dbReference type="Pfam" id="PF03713"/>
    </source>
</evidence>
<dbReference type="EMBL" id="SBLB01000014">
    <property type="protein sequence ID" value="RYC66486.1"/>
    <property type="molecule type" value="Genomic_DNA"/>
</dbReference>
<dbReference type="PROSITE" id="PS51257">
    <property type="entry name" value="PROKAR_LIPOPROTEIN"/>
    <property type="match status" value="1"/>
</dbReference>
<dbReference type="PANTHER" id="PTHR36933">
    <property type="entry name" value="SLL0788 PROTEIN"/>
    <property type="match status" value="1"/>
</dbReference>
<dbReference type="PANTHER" id="PTHR36933:SF1">
    <property type="entry name" value="SLL0788 PROTEIN"/>
    <property type="match status" value="1"/>
</dbReference>
<accession>A0A4Q2UCI7</accession>
<evidence type="ECO:0000313" key="3">
    <source>
        <dbReference type="EMBL" id="RYC66486.1"/>
    </source>
</evidence>
<keyword evidence="4" id="KW-1185">Reference proteome</keyword>
<feature type="domain" description="DUF305" evidence="2">
    <location>
        <begin position="80"/>
        <end position="224"/>
    </location>
</feature>
<proteinExistence type="predicted"/>
<protein>
    <submittedName>
        <fullName evidence="3">DUF305 domain-containing protein</fullName>
    </submittedName>
</protein>
<evidence type="ECO:0000256" key="1">
    <source>
        <dbReference type="SAM" id="SignalP"/>
    </source>
</evidence>
<dbReference type="Pfam" id="PF03713">
    <property type="entry name" value="DUF305"/>
    <property type="match status" value="1"/>
</dbReference>
<keyword evidence="1" id="KW-0732">Signal</keyword>
<feature type="chain" id="PRO_5021015379" evidence="1">
    <location>
        <begin position="20"/>
        <end position="237"/>
    </location>
</feature>
<dbReference type="AlphaFoldDB" id="A0A4Q2UCI7"/>
<organism evidence="3 4">
    <name type="scientific">Spirosoma sordidisoli</name>
    <dbReference type="NCBI Taxonomy" id="2502893"/>
    <lineage>
        <taxon>Bacteria</taxon>
        <taxon>Pseudomonadati</taxon>
        <taxon>Bacteroidota</taxon>
        <taxon>Cytophagia</taxon>
        <taxon>Cytophagales</taxon>
        <taxon>Cytophagaceae</taxon>
        <taxon>Spirosoma</taxon>
    </lineage>
</organism>
<dbReference type="InterPro" id="IPR012347">
    <property type="entry name" value="Ferritin-like"/>
</dbReference>
<feature type="signal peptide" evidence="1">
    <location>
        <begin position="1"/>
        <end position="19"/>
    </location>
</feature>
<name>A0A4Q2UCI7_9BACT</name>